<protein>
    <submittedName>
        <fullName evidence="4">DMT family transporter</fullName>
    </submittedName>
</protein>
<reference evidence="4" key="2">
    <citation type="submission" date="2022-09" db="EMBL/GenBank/DDBJ databases">
        <title>Biosynthetic gene clusters of Dactylosporangioum fulvum.</title>
        <authorList>
            <person name="Caradec T."/>
        </authorList>
    </citation>
    <scope>NUCLEOTIDE SEQUENCE</scope>
    <source>
        <strain evidence="4">NRRL B-16292</strain>
    </source>
</reference>
<comment type="similarity">
    <text evidence="1">Belongs to the EamA transporter family.</text>
</comment>
<feature type="transmembrane region" description="Helical" evidence="2">
    <location>
        <begin position="233"/>
        <end position="254"/>
    </location>
</feature>
<proteinExistence type="inferred from homology"/>
<dbReference type="Gene3D" id="1.10.3730.20">
    <property type="match status" value="1"/>
</dbReference>
<dbReference type="EMBL" id="CP073720">
    <property type="protein sequence ID" value="UWP81657.1"/>
    <property type="molecule type" value="Genomic_DNA"/>
</dbReference>
<evidence type="ECO:0000259" key="3">
    <source>
        <dbReference type="Pfam" id="PF00892"/>
    </source>
</evidence>
<feature type="transmembrane region" description="Helical" evidence="2">
    <location>
        <begin position="207"/>
        <end position="227"/>
    </location>
</feature>
<feature type="transmembrane region" description="Helical" evidence="2">
    <location>
        <begin position="261"/>
        <end position="278"/>
    </location>
</feature>
<feature type="transmembrane region" description="Helical" evidence="2">
    <location>
        <begin position="86"/>
        <end position="108"/>
    </location>
</feature>
<dbReference type="InterPro" id="IPR037185">
    <property type="entry name" value="EmrE-like"/>
</dbReference>
<feature type="transmembrane region" description="Helical" evidence="2">
    <location>
        <begin position="114"/>
        <end position="134"/>
    </location>
</feature>
<gene>
    <name evidence="4" type="ORF">Dfulv_42175</name>
</gene>
<feature type="transmembrane region" description="Helical" evidence="2">
    <location>
        <begin position="30"/>
        <end position="54"/>
    </location>
</feature>
<feature type="transmembrane region" description="Helical" evidence="2">
    <location>
        <begin position="173"/>
        <end position="195"/>
    </location>
</feature>
<keyword evidence="5" id="KW-1185">Reference proteome</keyword>
<name>A0ABY5VWN3_9ACTN</name>
<sequence>MIGILLAAVSGLVWGVGDFSGGKASQRSDALLVVVLSKAASLPLLLLYLVLMPAAVRPEVLAWGGAAGILGVLGMFVFYRALAGGAMAVVAPVSAVTSALLPLVVGLVSGERPGAVALAGAGCAIVAIGLVSLAPGGSGGPVTRRLVVLALVSGTAFGLFFTCLSQAGEGSGLWPIVGAQLAALAVGAFPALRRIRAGAPWPGGAPLRWLVLAGALDMSANALYLLAVQRGDLSIIAPVASLYPVTTVLLAMLIDRERMRPVQLAGLGLAATALVLVAS</sequence>
<dbReference type="SUPFAM" id="SSF103481">
    <property type="entry name" value="Multidrug resistance efflux transporter EmrE"/>
    <property type="match status" value="2"/>
</dbReference>
<feature type="domain" description="EamA" evidence="3">
    <location>
        <begin position="1"/>
        <end position="132"/>
    </location>
</feature>
<keyword evidence="2" id="KW-0472">Membrane</keyword>
<evidence type="ECO:0000313" key="4">
    <source>
        <dbReference type="EMBL" id="UWP81657.1"/>
    </source>
</evidence>
<evidence type="ECO:0000256" key="1">
    <source>
        <dbReference type="ARBA" id="ARBA00007362"/>
    </source>
</evidence>
<keyword evidence="2" id="KW-0812">Transmembrane</keyword>
<keyword evidence="2" id="KW-1133">Transmembrane helix</keyword>
<evidence type="ECO:0000313" key="5">
    <source>
        <dbReference type="Proteomes" id="UP001059617"/>
    </source>
</evidence>
<feature type="domain" description="EamA" evidence="3">
    <location>
        <begin position="147"/>
        <end position="277"/>
    </location>
</feature>
<reference evidence="4" key="1">
    <citation type="submission" date="2021-04" db="EMBL/GenBank/DDBJ databases">
        <authorList>
            <person name="Hartkoorn R.C."/>
            <person name="Beaudoing E."/>
            <person name="Hot D."/>
        </authorList>
    </citation>
    <scope>NUCLEOTIDE SEQUENCE</scope>
    <source>
        <strain evidence="4">NRRL B-16292</strain>
    </source>
</reference>
<dbReference type="Pfam" id="PF00892">
    <property type="entry name" value="EamA"/>
    <property type="match status" value="2"/>
</dbReference>
<organism evidence="4 5">
    <name type="scientific">Dactylosporangium fulvum</name>
    <dbReference type="NCBI Taxonomy" id="53359"/>
    <lineage>
        <taxon>Bacteria</taxon>
        <taxon>Bacillati</taxon>
        <taxon>Actinomycetota</taxon>
        <taxon>Actinomycetes</taxon>
        <taxon>Micromonosporales</taxon>
        <taxon>Micromonosporaceae</taxon>
        <taxon>Dactylosporangium</taxon>
    </lineage>
</organism>
<dbReference type="RefSeq" id="WP_259859426.1">
    <property type="nucleotide sequence ID" value="NZ_BAAAST010000078.1"/>
</dbReference>
<dbReference type="InterPro" id="IPR000620">
    <property type="entry name" value="EamA_dom"/>
</dbReference>
<feature type="transmembrane region" description="Helical" evidence="2">
    <location>
        <begin position="60"/>
        <end position="79"/>
    </location>
</feature>
<accession>A0ABY5VWN3</accession>
<evidence type="ECO:0000256" key="2">
    <source>
        <dbReference type="SAM" id="Phobius"/>
    </source>
</evidence>
<dbReference type="Proteomes" id="UP001059617">
    <property type="component" value="Chromosome"/>
</dbReference>
<feature type="transmembrane region" description="Helical" evidence="2">
    <location>
        <begin position="146"/>
        <end position="167"/>
    </location>
</feature>